<feature type="domain" description="SprT-like" evidence="5">
    <location>
        <begin position="4"/>
        <end position="149"/>
    </location>
</feature>
<evidence type="ECO:0000256" key="2">
    <source>
        <dbReference type="ARBA" id="ARBA00022723"/>
    </source>
</evidence>
<dbReference type="InterPro" id="IPR023524">
    <property type="entry name" value="Uncharacterised_SprT-like"/>
</dbReference>
<gene>
    <name evidence="6" type="ORF">DS745_09015</name>
</gene>
<dbReference type="OrthoDB" id="9799909at2"/>
<evidence type="ECO:0000256" key="1">
    <source>
        <dbReference type="ARBA" id="ARBA00022490"/>
    </source>
</evidence>
<dbReference type="AlphaFoldDB" id="A0A4Q0VVE6"/>
<keyword evidence="1 4" id="KW-0963">Cytoplasm</keyword>
<dbReference type="InterPro" id="IPR035240">
    <property type="entry name" value="SprT_Zn_ribbon"/>
</dbReference>
<evidence type="ECO:0000256" key="3">
    <source>
        <dbReference type="ARBA" id="ARBA00022833"/>
    </source>
</evidence>
<reference evidence="6 7" key="1">
    <citation type="journal article" date="2019" name="Int. J. Syst. Evol. Microbiol.">
        <title>Anaerobacillus alkaliphilus sp. nov., a novel alkaliphilic and moderately halophilic bacterium.</title>
        <authorList>
            <person name="Borsodi A.K."/>
            <person name="Aszalos J.M."/>
            <person name="Bihari P."/>
            <person name="Nagy I."/>
            <person name="Schumann P."/>
            <person name="Sproer C."/>
            <person name="Kovacs A.L."/>
            <person name="Boka K."/>
            <person name="Dobosy P."/>
            <person name="Ovari M."/>
            <person name="Szili-Kovacs T."/>
            <person name="Toth E."/>
        </authorList>
    </citation>
    <scope>NUCLEOTIDE SEQUENCE [LARGE SCALE GENOMIC DNA]</scope>
    <source>
        <strain evidence="6 7">B16-10</strain>
    </source>
</reference>
<evidence type="ECO:0000313" key="7">
    <source>
        <dbReference type="Proteomes" id="UP000290649"/>
    </source>
</evidence>
<organism evidence="6 7">
    <name type="scientific">Anaerobacillus alkaliphilus</name>
    <dbReference type="NCBI Taxonomy" id="1548597"/>
    <lineage>
        <taxon>Bacteria</taxon>
        <taxon>Bacillati</taxon>
        <taxon>Bacillota</taxon>
        <taxon>Bacilli</taxon>
        <taxon>Bacillales</taxon>
        <taxon>Bacillaceae</taxon>
        <taxon>Anaerobacillus</taxon>
    </lineage>
</organism>
<dbReference type="EMBL" id="QOUX01000030">
    <property type="protein sequence ID" value="RXJ01961.1"/>
    <property type="molecule type" value="Genomic_DNA"/>
</dbReference>
<sequence length="155" mass="18047">MNDLELQKLVEDTSSEFFKWPFKHRAIFNPRLRTTGGRYLLGSHNIEINPKQFEHFGLDALIGIIKHELCHYHLHLQKRGYRHQDKDFKDLLAKVDGSKYCGAIPGMRRTSQTLHIYSCTDCGTVFNRKRAIDTKRYVCGKCKGKISKTKTFKKS</sequence>
<feature type="active site" evidence="4">
    <location>
        <position position="68"/>
    </location>
</feature>
<keyword evidence="2 4" id="KW-0479">Metal-binding</keyword>
<dbReference type="HAMAP" id="MF_00745">
    <property type="entry name" value="SprT_like"/>
    <property type="match status" value="1"/>
</dbReference>
<evidence type="ECO:0000256" key="4">
    <source>
        <dbReference type="HAMAP-Rule" id="MF_00745"/>
    </source>
</evidence>
<proteinExistence type="inferred from homology"/>
<dbReference type="RefSeq" id="WP_129077918.1">
    <property type="nucleotide sequence ID" value="NZ_QOUX01000030.1"/>
</dbReference>
<dbReference type="GO" id="GO:0006950">
    <property type="term" value="P:response to stress"/>
    <property type="evidence" value="ECO:0007669"/>
    <property type="project" value="UniProtKB-ARBA"/>
</dbReference>
<accession>A0A4Q0VVE6</accession>
<name>A0A4Q0VVE6_9BACI</name>
<dbReference type="Pfam" id="PF10263">
    <property type="entry name" value="SprT-like"/>
    <property type="match status" value="1"/>
</dbReference>
<keyword evidence="7" id="KW-1185">Reference proteome</keyword>
<dbReference type="GO" id="GO:0008270">
    <property type="term" value="F:zinc ion binding"/>
    <property type="evidence" value="ECO:0007669"/>
    <property type="project" value="UniProtKB-UniRule"/>
</dbReference>
<dbReference type="GO" id="GO:0005737">
    <property type="term" value="C:cytoplasm"/>
    <property type="evidence" value="ECO:0007669"/>
    <property type="project" value="UniProtKB-SubCell"/>
</dbReference>
<dbReference type="InterPro" id="IPR006640">
    <property type="entry name" value="SprT-like_domain"/>
</dbReference>
<dbReference type="Proteomes" id="UP000290649">
    <property type="component" value="Unassembled WGS sequence"/>
</dbReference>
<comment type="cofactor">
    <cofactor evidence="4">
        <name>Zn(2+)</name>
        <dbReference type="ChEBI" id="CHEBI:29105"/>
    </cofactor>
    <text evidence="4">Binds 1 zinc ion.</text>
</comment>
<feature type="binding site" evidence="4">
    <location>
        <position position="67"/>
    </location>
    <ligand>
        <name>Zn(2+)</name>
        <dbReference type="ChEBI" id="CHEBI:29105"/>
    </ligand>
</feature>
<dbReference type="NCBIfam" id="NF003339">
    <property type="entry name" value="PRK04351.1"/>
    <property type="match status" value="1"/>
</dbReference>
<dbReference type="SMART" id="SM00731">
    <property type="entry name" value="SprT"/>
    <property type="match status" value="1"/>
</dbReference>
<comment type="caution">
    <text evidence="6">The sequence shown here is derived from an EMBL/GenBank/DDBJ whole genome shotgun (WGS) entry which is preliminary data.</text>
</comment>
<keyword evidence="3 4" id="KW-0862">Zinc</keyword>
<evidence type="ECO:0000313" key="6">
    <source>
        <dbReference type="EMBL" id="RXJ01961.1"/>
    </source>
</evidence>
<feature type="binding site" evidence="4">
    <location>
        <position position="71"/>
    </location>
    <ligand>
        <name>Zn(2+)</name>
        <dbReference type="ChEBI" id="CHEBI:29105"/>
    </ligand>
</feature>
<comment type="similarity">
    <text evidence="4">Belongs to the SprT family.</text>
</comment>
<evidence type="ECO:0000259" key="5">
    <source>
        <dbReference type="SMART" id="SM00731"/>
    </source>
</evidence>
<comment type="subcellular location">
    <subcellularLocation>
        <location evidence="4">Cytoplasm</location>
    </subcellularLocation>
</comment>
<dbReference type="Pfam" id="PF17283">
    <property type="entry name" value="Zn_ribbon_SprT"/>
    <property type="match status" value="1"/>
</dbReference>
<protein>
    <recommendedName>
        <fullName evidence="4">Protein SprT-like</fullName>
    </recommendedName>
</protein>